<sequence>MTTTTVDGEVLPLMWVYTYKTDGDGYLSRFKARLVVRGDLQAPLDNTYAATLAIRNFRALIAIANYFDLELKQYDVPTAFLNARINRTLYAETPAAFRHTKGEVMRVLRALYGLKESPVLWYNELRRELVKLGLKPVDGFPCLYTNHWLILFVYVDDIVMAFHRSNVHLHKSFEQKLEDLYNTKAMGDLTWFLGIRVIRDRDVHKTWLIQDAFIDKVCACFGIETTGRCPDLPLTENWLPQSNEEPDAARTKLYQQLVGSLAYIAVWGRPDVARTHVVFACHLTNPGQSHVSKVRQTWRYLLGTKSLALEASANAKDMAEYLSDDPTYRDPLFFGSSDASYADEPETRRSSQGYVFKFGGLMIDWKSTIQRTVTKSTTESELLSLSLAASQMEEWLRFFAGINLTLDRTPTIWCDNQQTVGIVTKEHDKLHTKVKHVDIHQLWIRQEVTALRINVKWVPTDRMPADGLTKVLPKQKFVEFIRQLGLVDIAERLKGLHQANGDDLDVTMALIDDAIADLESQEPGKQLILAEFARKWSVSRATLSRRWRRVTGPRRDGYAQQQAISPQQELELVRYIKGLTKRGLPPTREMIRNFSSEVAHQQLSESWVTRFINRHKIHLISKWTTAMDRTRHLADSESKYRLYFKLLHQKISEYHLEARDIYNMDEKGFLIGLIGRSKTIFSRRQWEKKEVRASLQDGSREFLTVMACCCADGSSLPPALIYAAKKGAIQSSWVEDIKAGEHEVFVSSSPTGWSNDNVGLAWLEQVFDRYTKQRSGRWRLLILDGHGSHVTMDFIDYCDRHRILLIILPPHSTHTLQPLDVVLFKPLSQAYSNELTNHLHKAQGLTLIKKGDFFPLFWSAWISSFTESLILKAFEATGIWPMDANVILRRFASTPDAERSSSSGLSDHDWRKLDRLVRAAFNDSHQYEVRKLRSSVHHISVQYELLQLENEGLKEALQHKKKHKKKGKALDLQQRQEYHGGAIHWSPRKLREARAREVVRERDEAEEKLQKAQAKKQREEAQLQRQVELEQRRVERQRLKEMREQERAEKAAERARKVEAQHQTKTIQQAQQCKRKAPRVAPPSNKRQKRAGAAQAGVQTGDEPSAAPAKVTSRGRKVKLPEKYR</sequence>
<dbReference type="PANTHER" id="PTHR19303">
    <property type="entry name" value="TRANSPOSON"/>
    <property type="match status" value="1"/>
</dbReference>
<dbReference type="PANTHER" id="PTHR19303:SF74">
    <property type="entry name" value="POGO TRANSPOSABLE ELEMENT WITH KRAB DOMAIN"/>
    <property type="match status" value="1"/>
</dbReference>
<reference evidence="3" key="1">
    <citation type="submission" date="2021-02" db="EMBL/GenBank/DDBJ databases">
        <authorList>
            <person name="Syme A R."/>
            <person name="Syme A R."/>
            <person name="Moolhuijzen P."/>
        </authorList>
    </citation>
    <scope>NUCLEOTIDE SEQUENCE</scope>
    <source>
        <strain evidence="3">W1-1</strain>
    </source>
</reference>
<dbReference type="Proteomes" id="UP000472372">
    <property type="component" value="Chromosome 3"/>
</dbReference>
<dbReference type="InterPro" id="IPR006600">
    <property type="entry name" value="HTH_CenpB_DNA-bd_dom"/>
</dbReference>
<feature type="compositionally biased region" description="Low complexity" evidence="2">
    <location>
        <begin position="1063"/>
        <end position="1072"/>
    </location>
</feature>
<dbReference type="InterPro" id="IPR013103">
    <property type="entry name" value="RVT_2"/>
</dbReference>
<dbReference type="CDD" id="cd09272">
    <property type="entry name" value="RNase_HI_RT_Ty1"/>
    <property type="match status" value="1"/>
</dbReference>
<evidence type="ECO:0000256" key="2">
    <source>
        <dbReference type="SAM" id="MobiDB-lite"/>
    </source>
</evidence>
<name>A0A6S6VT75_9PLEO</name>
<accession>A0A6S6VT75</accession>
<evidence type="ECO:0000313" key="4">
    <source>
        <dbReference type="Proteomes" id="UP000472372"/>
    </source>
</evidence>
<dbReference type="Pfam" id="PF03221">
    <property type="entry name" value="HTH_Tnp_Tc5"/>
    <property type="match status" value="1"/>
</dbReference>
<keyword evidence="1" id="KW-0238">DNA-binding</keyword>
<dbReference type="GO" id="GO:0005634">
    <property type="term" value="C:nucleus"/>
    <property type="evidence" value="ECO:0007669"/>
    <property type="project" value="TreeGrafter"/>
</dbReference>
<dbReference type="GO" id="GO:0003677">
    <property type="term" value="F:DNA binding"/>
    <property type="evidence" value="ECO:0007669"/>
    <property type="project" value="UniProtKB-KW"/>
</dbReference>
<dbReference type="Pfam" id="PF07727">
    <property type="entry name" value="RVT_2"/>
    <property type="match status" value="1"/>
</dbReference>
<protein>
    <submittedName>
        <fullName evidence="3">Pogo transposable element</fullName>
    </submittedName>
</protein>
<organism evidence="3 4">
    <name type="scientific">Pyrenophora teres f. teres</name>
    <dbReference type="NCBI Taxonomy" id="97479"/>
    <lineage>
        <taxon>Eukaryota</taxon>
        <taxon>Fungi</taxon>
        <taxon>Dikarya</taxon>
        <taxon>Ascomycota</taxon>
        <taxon>Pezizomycotina</taxon>
        <taxon>Dothideomycetes</taxon>
        <taxon>Pleosporomycetidae</taxon>
        <taxon>Pleosporales</taxon>
        <taxon>Pleosporineae</taxon>
        <taxon>Pleosporaceae</taxon>
        <taxon>Pyrenophora</taxon>
    </lineage>
</organism>
<dbReference type="Gene3D" id="3.30.420.10">
    <property type="entry name" value="Ribonuclease H-like superfamily/Ribonuclease H"/>
    <property type="match status" value="1"/>
</dbReference>
<dbReference type="AlphaFoldDB" id="A0A6S6VT75"/>
<dbReference type="SMART" id="SM00674">
    <property type="entry name" value="CENPB"/>
    <property type="match status" value="1"/>
</dbReference>
<feature type="region of interest" description="Disordered" evidence="2">
    <location>
        <begin position="1040"/>
        <end position="1125"/>
    </location>
</feature>
<dbReference type="InterPro" id="IPR036397">
    <property type="entry name" value="RNaseH_sf"/>
</dbReference>
<dbReference type="PROSITE" id="PS51253">
    <property type="entry name" value="HTH_CENPB"/>
    <property type="match status" value="1"/>
</dbReference>
<dbReference type="Pfam" id="PF03184">
    <property type="entry name" value="DDE_1"/>
    <property type="match status" value="1"/>
</dbReference>
<dbReference type="InterPro" id="IPR050863">
    <property type="entry name" value="CenT-Element_Derived"/>
</dbReference>
<feature type="compositionally biased region" description="Basic and acidic residues" evidence="2">
    <location>
        <begin position="1040"/>
        <end position="1062"/>
    </location>
</feature>
<dbReference type="SUPFAM" id="SSF56672">
    <property type="entry name" value="DNA/RNA polymerases"/>
    <property type="match status" value="1"/>
</dbReference>
<evidence type="ECO:0000313" key="3">
    <source>
        <dbReference type="EMBL" id="CAE7022024.1"/>
    </source>
</evidence>
<dbReference type="EMBL" id="HG992979">
    <property type="protein sequence ID" value="CAE7022024.1"/>
    <property type="molecule type" value="Genomic_DNA"/>
</dbReference>
<evidence type="ECO:0000256" key="1">
    <source>
        <dbReference type="ARBA" id="ARBA00023125"/>
    </source>
</evidence>
<gene>
    <name evidence="3" type="ORF">PTTW11_03362</name>
</gene>
<dbReference type="InterPro" id="IPR043502">
    <property type="entry name" value="DNA/RNA_pol_sf"/>
</dbReference>
<proteinExistence type="predicted"/>
<dbReference type="InterPro" id="IPR004875">
    <property type="entry name" value="DDE_SF_endonuclease_dom"/>
</dbReference>